<protein>
    <submittedName>
        <fullName evidence="1">Uncharacterized protein</fullName>
    </submittedName>
</protein>
<gene>
    <name evidence="1" type="ORF">bhn_I0317</name>
</gene>
<name>A0A1D9NYS9_9FIRM</name>
<sequence length="287" mass="32873">MIEEIIKETTIRYFKESEIGQNLEKALNGIEKAQETVAAYCNDDSPEGLKILKIGTTAIIGILYKVFNGKNIKEFTTEDWKEIASVVVDRAIIDDGQQYSVIVFDVYAKYVDFSVKILKASGVSVEKCDDISRLSKKVKKLGDDLEKGKIKEVDYTEQCLWLLLESMIKLLASSSKIVIGEERANYVQNVAMLTFEYGRYSLYKQEQEILTQYLEHQGEVDAELEERFSVFRDELLKRCEEFEELIKDAFDPDMPKRLKASTQIARNAGVAESEILDSVEKVDEFFM</sequence>
<accession>A0A1D9NYS9</accession>
<keyword evidence="2" id="KW-1185">Reference proteome</keyword>
<reference evidence="2" key="1">
    <citation type="submission" date="2016-10" db="EMBL/GenBank/DDBJ databases">
        <title>The complete genome sequence of the rumen bacterium Butyrivibrio hungatei MB2003.</title>
        <authorList>
            <person name="Palevich N."/>
            <person name="Kelly W.J."/>
            <person name="Leahy S.C."/>
            <person name="Altermann E."/>
            <person name="Rakonjac J."/>
            <person name="Attwood G.T."/>
        </authorList>
    </citation>
    <scope>NUCLEOTIDE SEQUENCE [LARGE SCALE GENOMIC DNA]</scope>
    <source>
        <strain evidence="2">MB2003</strain>
    </source>
</reference>
<evidence type="ECO:0000313" key="2">
    <source>
        <dbReference type="Proteomes" id="UP000179284"/>
    </source>
</evidence>
<dbReference type="Proteomes" id="UP000179284">
    <property type="component" value="Chromosome I"/>
</dbReference>
<organism evidence="1 2">
    <name type="scientific">Butyrivibrio hungatei</name>
    <dbReference type="NCBI Taxonomy" id="185008"/>
    <lineage>
        <taxon>Bacteria</taxon>
        <taxon>Bacillati</taxon>
        <taxon>Bacillota</taxon>
        <taxon>Clostridia</taxon>
        <taxon>Lachnospirales</taxon>
        <taxon>Lachnospiraceae</taxon>
        <taxon>Butyrivibrio</taxon>
    </lineage>
</organism>
<proteinExistence type="predicted"/>
<evidence type="ECO:0000313" key="1">
    <source>
        <dbReference type="EMBL" id="AOZ95351.1"/>
    </source>
</evidence>
<dbReference type="EMBL" id="CP017831">
    <property type="protein sequence ID" value="AOZ95351.1"/>
    <property type="molecule type" value="Genomic_DNA"/>
</dbReference>
<dbReference type="OrthoDB" id="2004927at2"/>
<dbReference type="RefSeq" id="WP_071175136.1">
    <property type="nucleotide sequence ID" value="NZ_CP017831.1"/>
</dbReference>
<dbReference type="KEGG" id="bhu:bhn_I0317"/>
<dbReference type="AlphaFoldDB" id="A0A1D9NYS9"/>